<dbReference type="CDD" id="cd06223">
    <property type="entry name" value="PRTases_typeI"/>
    <property type="match status" value="1"/>
</dbReference>
<gene>
    <name evidence="2" type="ORF">A2751_02010</name>
</gene>
<dbReference type="Gene3D" id="3.30.1310.20">
    <property type="entry name" value="PRTase-like"/>
    <property type="match status" value="1"/>
</dbReference>
<dbReference type="Proteomes" id="UP000176864">
    <property type="component" value="Unassembled WGS sequence"/>
</dbReference>
<evidence type="ECO:0000313" key="2">
    <source>
        <dbReference type="EMBL" id="OGE77807.1"/>
    </source>
</evidence>
<dbReference type="GO" id="GO:0016740">
    <property type="term" value="F:transferase activity"/>
    <property type="evidence" value="ECO:0007669"/>
    <property type="project" value="UniProtKB-KW"/>
</dbReference>
<protein>
    <submittedName>
        <fullName evidence="2">Phosphoribosyl transferase</fullName>
    </submittedName>
</protein>
<evidence type="ECO:0000259" key="1">
    <source>
        <dbReference type="Pfam" id="PF00156"/>
    </source>
</evidence>
<dbReference type="Pfam" id="PF00156">
    <property type="entry name" value="Pribosyltran"/>
    <property type="match status" value="1"/>
</dbReference>
<reference evidence="2 3" key="1">
    <citation type="journal article" date="2016" name="Nat. Commun.">
        <title>Thousands of microbial genomes shed light on interconnected biogeochemical processes in an aquifer system.</title>
        <authorList>
            <person name="Anantharaman K."/>
            <person name="Brown C.T."/>
            <person name="Hug L.A."/>
            <person name="Sharon I."/>
            <person name="Castelle C.J."/>
            <person name="Probst A.J."/>
            <person name="Thomas B.C."/>
            <person name="Singh A."/>
            <person name="Wilkins M.J."/>
            <person name="Karaoz U."/>
            <person name="Brodie E.L."/>
            <person name="Williams K.H."/>
            <person name="Hubbard S.S."/>
            <person name="Banfield J.F."/>
        </authorList>
    </citation>
    <scope>NUCLEOTIDE SEQUENCE [LARGE SCALE GENOMIC DNA]</scope>
</reference>
<dbReference type="Gene3D" id="3.40.50.2020">
    <property type="match status" value="1"/>
</dbReference>
<keyword evidence="2" id="KW-0808">Transferase</keyword>
<accession>A0A1F5NJD9</accession>
<dbReference type="EMBL" id="MFEK01000016">
    <property type="protein sequence ID" value="OGE77807.1"/>
    <property type="molecule type" value="Genomic_DNA"/>
</dbReference>
<dbReference type="InterPro" id="IPR000836">
    <property type="entry name" value="PRTase_dom"/>
</dbReference>
<name>A0A1F5NJD9_9BACT</name>
<evidence type="ECO:0000313" key="3">
    <source>
        <dbReference type="Proteomes" id="UP000176864"/>
    </source>
</evidence>
<dbReference type="InterPro" id="IPR029057">
    <property type="entry name" value="PRTase-like"/>
</dbReference>
<feature type="domain" description="Phosphoribosyltransferase" evidence="1">
    <location>
        <begin position="8"/>
        <end position="170"/>
    </location>
</feature>
<dbReference type="AlphaFoldDB" id="A0A1F5NJD9"/>
<sequence>MHFKDRQHAAKQLFPALEKYKGRDVVVYALPRGGVMLGVEIARHLGAAFDLLIPRKIGHPYDPEYAIAAVSESGEVIKNEEEHKHIDQQWFAKEMEKELVEIKRRRQLYLDGRKSVDPKGKIAIIVDDGLATGLTMKVAIKQLRNQKIKSIIVAVPVAPADTAREIGDLADELIALHVPSGFAAISAYYRDFPQVSDEEVISLIKSLEP</sequence>
<organism evidence="2 3">
    <name type="scientific">Candidatus Doudnabacteria bacterium RIFCSPHIGHO2_01_FULL_46_14</name>
    <dbReference type="NCBI Taxonomy" id="1817824"/>
    <lineage>
        <taxon>Bacteria</taxon>
        <taxon>Candidatus Doudnaibacteriota</taxon>
    </lineage>
</organism>
<dbReference type="SUPFAM" id="SSF53271">
    <property type="entry name" value="PRTase-like"/>
    <property type="match status" value="1"/>
</dbReference>
<comment type="caution">
    <text evidence="2">The sequence shown here is derived from an EMBL/GenBank/DDBJ whole genome shotgun (WGS) entry which is preliminary data.</text>
</comment>
<proteinExistence type="predicted"/>
<dbReference type="STRING" id="1817824.A2751_02010"/>